<proteinExistence type="predicted"/>
<dbReference type="AlphaFoldDB" id="A0AAF0Y4Y4"/>
<evidence type="ECO:0000256" key="2">
    <source>
        <dbReference type="SAM" id="SignalP"/>
    </source>
</evidence>
<sequence>MAVTTLLAMRLVLGLLLYELVRAQAPVFSFTPNIKFNYTIPAMSPQFTFTPSFKLAFWENASGGNKTAMWNTSFSETPWSSYVPGQVGVGAAKSWVSGRLDRALEFTYIGTGAWISGSFDWTNTTIPDSGDILNSPWFDPGDMLMTLNVIRGTNWLNQTGRNGLSLTERTGSFAGRAKSEMGFEVDSVTVETGLLANVSSLDQVQSRVEYMVVNGSLNPYYKWSGPNVTGENEYYNTVDWQVSSELDGVAGQQPPSPWQGQKTATTQTYYSKVGLPVPLGTNYVIVNGTTGPDKWWAVVYLVPEEPGVDVIRTVMLYNPWVSVQTILQAPLDPTLKYNLTIVPATDQFDTKLNMSRGFDPASVSLHSIQFFSAGDLPKNATAAGGTQHGPKKSSAGAIAGGVVGGVVALALLALVLWFIRKRKR</sequence>
<dbReference type="EMBL" id="CP086716">
    <property type="protein sequence ID" value="WOO80225.1"/>
    <property type="molecule type" value="Genomic_DNA"/>
</dbReference>
<reference evidence="3" key="1">
    <citation type="submission" date="2023-10" db="EMBL/GenBank/DDBJ databases">
        <authorList>
            <person name="Noh H."/>
        </authorList>
    </citation>
    <scope>NUCLEOTIDE SEQUENCE</scope>
    <source>
        <strain evidence="3">DUCC4014</strain>
    </source>
</reference>
<accession>A0AAF0Y4Y4</accession>
<keyword evidence="1" id="KW-1133">Transmembrane helix</keyword>
<feature type="chain" id="PRO_5042241777" evidence="2">
    <location>
        <begin position="24"/>
        <end position="424"/>
    </location>
</feature>
<dbReference type="Proteomes" id="UP000827549">
    <property type="component" value="Chromosome 3"/>
</dbReference>
<evidence type="ECO:0000256" key="1">
    <source>
        <dbReference type="SAM" id="Phobius"/>
    </source>
</evidence>
<evidence type="ECO:0000313" key="4">
    <source>
        <dbReference type="Proteomes" id="UP000827549"/>
    </source>
</evidence>
<organism evidence="3 4">
    <name type="scientific">Vanrija pseudolonga</name>
    <dbReference type="NCBI Taxonomy" id="143232"/>
    <lineage>
        <taxon>Eukaryota</taxon>
        <taxon>Fungi</taxon>
        <taxon>Dikarya</taxon>
        <taxon>Basidiomycota</taxon>
        <taxon>Agaricomycotina</taxon>
        <taxon>Tremellomycetes</taxon>
        <taxon>Trichosporonales</taxon>
        <taxon>Trichosporonaceae</taxon>
        <taxon>Vanrija</taxon>
    </lineage>
</organism>
<keyword evidence="1" id="KW-0812">Transmembrane</keyword>
<feature type="signal peptide" evidence="2">
    <location>
        <begin position="1"/>
        <end position="23"/>
    </location>
</feature>
<keyword evidence="2" id="KW-0732">Signal</keyword>
<name>A0AAF0Y4Y4_9TREE</name>
<keyword evidence="1" id="KW-0472">Membrane</keyword>
<keyword evidence="4" id="KW-1185">Reference proteome</keyword>
<feature type="transmembrane region" description="Helical" evidence="1">
    <location>
        <begin position="397"/>
        <end position="419"/>
    </location>
</feature>
<evidence type="ECO:0000313" key="3">
    <source>
        <dbReference type="EMBL" id="WOO80225.1"/>
    </source>
</evidence>
<dbReference type="RefSeq" id="XP_062626257.1">
    <property type="nucleotide sequence ID" value="XM_062770273.1"/>
</dbReference>
<gene>
    <name evidence="3" type="ORF">LOC62_03G003737</name>
</gene>
<protein>
    <submittedName>
        <fullName evidence="3">Uncharacterized protein</fullName>
    </submittedName>
</protein>
<dbReference type="Gene3D" id="1.20.5.510">
    <property type="entry name" value="Single helix bin"/>
    <property type="match status" value="1"/>
</dbReference>
<dbReference type="GeneID" id="87806978"/>